<dbReference type="InterPro" id="IPR000571">
    <property type="entry name" value="Znf_CCCH"/>
</dbReference>
<reference evidence="7" key="1">
    <citation type="submission" date="2020-04" db="EMBL/GenBank/DDBJ databases">
        <authorList>
            <person name="Neveu A P."/>
        </authorList>
    </citation>
    <scope>NUCLEOTIDE SEQUENCE</scope>
    <source>
        <tissue evidence="7">Whole embryo</tissue>
    </source>
</reference>
<evidence type="ECO:0000256" key="2">
    <source>
        <dbReference type="ARBA" id="ARBA00022771"/>
    </source>
</evidence>
<keyword evidence="1 4" id="KW-0479">Metal-binding</keyword>
<dbReference type="InterPro" id="IPR036855">
    <property type="entry name" value="Znf_CCCH_sf"/>
</dbReference>
<feature type="domain" description="C3H1-type" evidence="6">
    <location>
        <begin position="70"/>
        <end position="97"/>
    </location>
</feature>
<dbReference type="GO" id="GO:0008270">
    <property type="term" value="F:zinc ion binding"/>
    <property type="evidence" value="ECO:0007669"/>
    <property type="project" value="UniProtKB-KW"/>
</dbReference>
<proteinExistence type="evidence at transcript level"/>
<feature type="compositionally biased region" description="Basic and acidic residues" evidence="5">
    <location>
        <begin position="96"/>
        <end position="106"/>
    </location>
</feature>
<evidence type="ECO:0000256" key="5">
    <source>
        <dbReference type="SAM" id="MobiDB-lite"/>
    </source>
</evidence>
<name>A0A6F9DH83_9ASCI</name>
<evidence type="ECO:0000259" key="6">
    <source>
        <dbReference type="PROSITE" id="PS50103"/>
    </source>
</evidence>
<sequence>MNLVAGYSSSSEEEQEPIVKPKVVLPSASQVLDKIKQTSVLETQYERSKKQEDLILEQHVKMVETQQQSDQGKKICWMFKKGRCKFGNKCKHRHDRLSSELAEKKKPPQTVETPEDNDTSQKLKTKKRYGVSDNLVPPKKALKQIHSTYTNKHS</sequence>
<evidence type="ECO:0000256" key="4">
    <source>
        <dbReference type="PROSITE-ProRule" id="PRU00723"/>
    </source>
</evidence>
<evidence type="ECO:0000256" key="1">
    <source>
        <dbReference type="ARBA" id="ARBA00022723"/>
    </source>
</evidence>
<feature type="compositionally biased region" description="Polar residues" evidence="5">
    <location>
        <begin position="145"/>
        <end position="154"/>
    </location>
</feature>
<protein>
    <submittedName>
        <fullName evidence="7">Uncharacterized protein LOC100177538</fullName>
    </submittedName>
</protein>
<dbReference type="PROSITE" id="PS50103">
    <property type="entry name" value="ZF_C3H1"/>
    <property type="match status" value="1"/>
</dbReference>
<dbReference type="SUPFAM" id="SSF90229">
    <property type="entry name" value="CCCH zinc finger"/>
    <property type="match status" value="1"/>
</dbReference>
<dbReference type="Gene3D" id="4.10.1000.10">
    <property type="entry name" value="Zinc finger, CCCH-type"/>
    <property type="match status" value="1"/>
</dbReference>
<dbReference type="EMBL" id="LR786528">
    <property type="protein sequence ID" value="CAB3261901.1"/>
    <property type="molecule type" value="mRNA"/>
</dbReference>
<keyword evidence="2 4" id="KW-0863">Zinc-finger</keyword>
<evidence type="ECO:0000313" key="7">
    <source>
        <dbReference type="EMBL" id="CAB3261901.1"/>
    </source>
</evidence>
<accession>A0A6F9DH83</accession>
<evidence type="ECO:0000256" key="3">
    <source>
        <dbReference type="ARBA" id="ARBA00022833"/>
    </source>
</evidence>
<gene>
    <name evidence="7" type="primary">LOC100177538</name>
</gene>
<feature type="zinc finger region" description="C3H1-type" evidence="4">
    <location>
        <begin position="70"/>
        <end position="97"/>
    </location>
</feature>
<keyword evidence="3 4" id="KW-0862">Zinc</keyword>
<dbReference type="AlphaFoldDB" id="A0A6F9DH83"/>
<feature type="region of interest" description="Disordered" evidence="5">
    <location>
        <begin position="95"/>
        <end position="154"/>
    </location>
</feature>
<organism evidence="7">
    <name type="scientific">Phallusia mammillata</name>
    <dbReference type="NCBI Taxonomy" id="59560"/>
    <lineage>
        <taxon>Eukaryota</taxon>
        <taxon>Metazoa</taxon>
        <taxon>Chordata</taxon>
        <taxon>Tunicata</taxon>
        <taxon>Ascidiacea</taxon>
        <taxon>Phlebobranchia</taxon>
        <taxon>Ascidiidae</taxon>
        <taxon>Phallusia</taxon>
    </lineage>
</organism>